<feature type="compositionally biased region" description="Polar residues" evidence="11">
    <location>
        <begin position="223"/>
        <end position="242"/>
    </location>
</feature>
<evidence type="ECO:0000256" key="4">
    <source>
        <dbReference type="ARBA" id="ARBA00020631"/>
    </source>
</evidence>
<keyword evidence="6 10" id="KW-0010">Activator</keyword>
<feature type="region of interest" description="Disordered" evidence="11">
    <location>
        <begin position="1"/>
        <end position="21"/>
    </location>
</feature>
<evidence type="ECO:0000256" key="7">
    <source>
        <dbReference type="ARBA" id="ARBA00023163"/>
    </source>
</evidence>
<evidence type="ECO:0000256" key="1">
    <source>
        <dbReference type="ARBA" id="ARBA00004123"/>
    </source>
</evidence>
<evidence type="ECO:0000256" key="9">
    <source>
        <dbReference type="ARBA" id="ARBA00025687"/>
    </source>
</evidence>
<keyword evidence="5 10" id="KW-0805">Transcription regulation</keyword>
<evidence type="ECO:0000256" key="10">
    <source>
        <dbReference type="RuleBase" id="RU364060"/>
    </source>
</evidence>
<dbReference type="Pfam" id="PF05983">
    <property type="entry name" value="Med7"/>
    <property type="match status" value="1"/>
</dbReference>
<dbReference type="EMBL" id="DS028093">
    <property type="protein sequence ID" value="KMP01337.1"/>
    <property type="molecule type" value="Genomic_DNA"/>
</dbReference>
<evidence type="ECO:0000256" key="2">
    <source>
        <dbReference type="ARBA" id="ARBA00009994"/>
    </source>
</evidence>
<proteinExistence type="inferred from homology"/>
<protein>
    <recommendedName>
        <fullName evidence="4 10">Mediator of RNA polymerase II transcription subunit 7</fullName>
    </recommendedName>
</protein>
<dbReference type="PANTHER" id="PTHR21428:SF11">
    <property type="entry name" value="MEDIATOR OF RNA POLYMERASE II TRANSCRIPTION SUBUNIT 7"/>
    <property type="match status" value="1"/>
</dbReference>
<dbReference type="Proteomes" id="UP000054565">
    <property type="component" value="Unassembled WGS sequence"/>
</dbReference>
<dbReference type="InterPro" id="IPR044888">
    <property type="entry name" value="Mediatior_Med7_sf"/>
</dbReference>
<dbReference type="InterPro" id="IPR009244">
    <property type="entry name" value="Mediatior_Med7"/>
</dbReference>
<dbReference type="PANTHER" id="PTHR21428">
    <property type="entry name" value="MEDIATOR OF RNA POLYMERASE II TRANSCRIPTION SUBUNIT 7"/>
    <property type="match status" value="1"/>
</dbReference>
<comment type="similarity">
    <text evidence="2 10">Belongs to the Mediator complex subunit 7 family.</text>
</comment>
<reference evidence="13" key="1">
    <citation type="journal article" date="2010" name="Genome Res.">
        <title>Population genomic sequencing of Coccidioides fungi reveals recent hybridization and transposon control.</title>
        <authorList>
            <person name="Neafsey D.E."/>
            <person name="Barker B.M."/>
            <person name="Sharpton T.J."/>
            <person name="Stajich J.E."/>
            <person name="Park D.J."/>
            <person name="Whiston E."/>
            <person name="Hung C.-Y."/>
            <person name="McMahan C."/>
            <person name="White J."/>
            <person name="Sykes S."/>
            <person name="Heiman D."/>
            <person name="Young S."/>
            <person name="Zeng Q."/>
            <person name="Abouelleil A."/>
            <person name="Aftuck L."/>
            <person name="Bessette D."/>
            <person name="Brown A."/>
            <person name="FitzGerald M."/>
            <person name="Lui A."/>
            <person name="Macdonald J.P."/>
            <person name="Priest M."/>
            <person name="Orbach M.J."/>
            <person name="Galgiani J.N."/>
            <person name="Kirkland T.N."/>
            <person name="Cole G.T."/>
            <person name="Birren B.W."/>
            <person name="Henn M.R."/>
            <person name="Taylor J.W."/>
            <person name="Rounsley S.D."/>
        </authorList>
    </citation>
    <scope>NUCLEOTIDE SEQUENCE [LARGE SCALE GENOMIC DNA]</scope>
    <source>
        <strain evidence="13">RMSCC 2394</strain>
    </source>
</reference>
<dbReference type="GO" id="GO:0070847">
    <property type="term" value="C:core mediator complex"/>
    <property type="evidence" value="ECO:0007669"/>
    <property type="project" value="TreeGrafter"/>
</dbReference>
<name>A0A0J7AVG6_COCIT</name>
<dbReference type="AlphaFoldDB" id="A0A0J7AVG6"/>
<dbReference type="GO" id="GO:0006357">
    <property type="term" value="P:regulation of transcription by RNA polymerase II"/>
    <property type="evidence" value="ECO:0007669"/>
    <property type="project" value="InterPro"/>
</dbReference>
<comment type="subcellular location">
    <subcellularLocation>
        <location evidence="1 10">Nucleus</location>
    </subcellularLocation>
</comment>
<keyword evidence="7 10" id="KW-0804">Transcription</keyword>
<evidence type="ECO:0000256" key="3">
    <source>
        <dbReference type="ARBA" id="ARBA00011837"/>
    </source>
</evidence>
<evidence type="ECO:0000313" key="12">
    <source>
        <dbReference type="EMBL" id="KMP01337.1"/>
    </source>
</evidence>
<dbReference type="OrthoDB" id="10253553at2759"/>
<evidence type="ECO:0000256" key="5">
    <source>
        <dbReference type="ARBA" id="ARBA00023015"/>
    </source>
</evidence>
<organism evidence="12 13">
    <name type="scientific">Coccidioides immitis RMSCC 2394</name>
    <dbReference type="NCBI Taxonomy" id="404692"/>
    <lineage>
        <taxon>Eukaryota</taxon>
        <taxon>Fungi</taxon>
        <taxon>Dikarya</taxon>
        <taxon>Ascomycota</taxon>
        <taxon>Pezizomycotina</taxon>
        <taxon>Eurotiomycetes</taxon>
        <taxon>Eurotiomycetidae</taxon>
        <taxon>Onygenales</taxon>
        <taxon>Onygenaceae</taxon>
        <taxon>Coccidioides</taxon>
    </lineage>
</organism>
<dbReference type="Gene3D" id="6.10.140.1520">
    <property type="match status" value="1"/>
</dbReference>
<evidence type="ECO:0000256" key="11">
    <source>
        <dbReference type="SAM" id="MobiDB-lite"/>
    </source>
</evidence>
<dbReference type="STRING" id="404692.A0A0J7AVG6"/>
<dbReference type="GO" id="GO:0016592">
    <property type="term" value="C:mediator complex"/>
    <property type="evidence" value="ECO:0007669"/>
    <property type="project" value="InterPro"/>
</dbReference>
<dbReference type="GO" id="GO:0003712">
    <property type="term" value="F:transcription coregulator activity"/>
    <property type="evidence" value="ECO:0007669"/>
    <property type="project" value="InterPro"/>
</dbReference>
<comment type="subunit">
    <text evidence="3 10">Component of the Mediator complex.</text>
</comment>
<evidence type="ECO:0000313" key="13">
    <source>
        <dbReference type="Proteomes" id="UP000054565"/>
    </source>
</evidence>
<dbReference type="InterPro" id="IPR037212">
    <property type="entry name" value="Med7/Med21-like"/>
</dbReference>
<evidence type="ECO:0000256" key="6">
    <source>
        <dbReference type="ARBA" id="ARBA00023159"/>
    </source>
</evidence>
<gene>
    <name evidence="12" type="ORF">CIRG_01477</name>
</gene>
<feature type="region of interest" description="Disordered" evidence="11">
    <location>
        <begin position="208"/>
        <end position="242"/>
    </location>
</feature>
<sequence length="324" mass="36819">MEEGGQQKGITAAFPPPPPFWKKFTPENLERLEKAKREAEPQALSRKWSPEALHALKLAPELRYLVPPELPKEGSYSLFGEAQSLSTQLPSLEEQGIEQLYPSSLTNETAGPSPDHAYYLLKISKSLLLNFLELVGILSINPEQYEPKIEDIRNLFINAHHLLNLYRPHQSRESLITMMEEQLEQAKEEIREMEQTKERVEIYLRELEAEGRNVSPNDEPVQTPESGPHNTKTQTSESQANGEQPLWAALTQPFAPRKPNSLSRFCTVNMTHRYQPCTAPGSYFPDPFGMRSLGSHECRLLGEERFNPSPRASLQAQIFSIRST</sequence>
<keyword evidence="8 10" id="KW-0539">Nucleus</keyword>
<evidence type="ECO:0000256" key="8">
    <source>
        <dbReference type="ARBA" id="ARBA00023242"/>
    </source>
</evidence>
<dbReference type="Gene3D" id="6.10.140.200">
    <property type="match status" value="1"/>
</dbReference>
<accession>A0A0J7AVG6</accession>
<comment type="function">
    <text evidence="9">Component of the Mediator complex, a coactivator involved in the regulated transcription of nearly all RNA polymerase II-dependent genes. Mediator functions as a bridge to convey information from gene-specific regulatory proteins to the basal RNA polymerase II transcription machinery. Mediator is recruited to promoters by direct interactions with regulatory proteins and serves as a scaffold for the assembly of a functional preinitiation complex with RNA polymerase II and the general transcription factors.</text>
</comment>
<dbReference type="SUPFAM" id="SSF140718">
    <property type="entry name" value="Mediator hinge subcomplex-like"/>
    <property type="match status" value="1"/>
</dbReference>